<name>A0A4Q1SEI4_9BACT</name>
<evidence type="ECO:0000313" key="12">
    <source>
        <dbReference type="Proteomes" id="UP000290253"/>
    </source>
</evidence>
<dbReference type="EMBL" id="SDMK01000002">
    <property type="protein sequence ID" value="RXS95515.1"/>
    <property type="molecule type" value="Genomic_DNA"/>
</dbReference>
<accession>A0A4Q1SEI4</accession>
<organism evidence="11 12">
    <name type="scientific">Silvibacterium dinghuense</name>
    <dbReference type="NCBI Taxonomy" id="1560006"/>
    <lineage>
        <taxon>Bacteria</taxon>
        <taxon>Pseudomonadati</taxon>
        <taxon>Acidobacteriota</taxon>
        <taxon>Terriglobia</taxon>
        <taxon>Terriglobales</taxon>
        <taxon>Acidobacteriaceae</taxon>
        <taxon>Silvibacterium</taxon>
    </lineage>
</organism>
<gene>
    <name evidence="6 11" type="primary">hflX</name>
    <name evidence="11" type="ORF">ESZ00_13155</name>
</gene>
<evidence type="ECO:0000256" key="4">
    <source>
        <dbReference type="ARBA" id="ARBA00022842"/>
    </source>
</evidence>
<dbReference type="GO" id="GO:0043022">
    <property type="term" value="F:ribosome binding"/>
    <property type="evidence" value="ECO:0007669"/>
    <property type="project" value="TreeGrafter"/>
</dbReference>
<dbReference type="PROSITE" id="PS51705">
    <property type="entry name" value="G_HFLX"/>
    <property type="match status" value="1"/>
</dbReference>
<dbReference type="HAMAP" id="MF_00900">
    <property type="entry name" value="GTPase_HflX"/>
    <property type="match status" value="1"/>
</dbReference>
<dbReference type="InterPro" id="IPR027417">
    <property type="entry name" value="P-loop_NTPase"/>
</dbReference>
<comment type="subunit">
    <text evidence="6">Monomer. Associates with the 50S ribosomal subunit.</text>
</comment>
<dbReference type="InterPro" id="IPR006073">
    <property type="entry name" value="GTP-bd"/>
</dbReference>
<evidence type="ECO:0000256" key="3">
    <source>
        <dbReference type="ARBA" id="ARBA00022741"/>
    </source>
</evidence>
<dbReference type="InterPro" id="IPR025121">
    <property type="entry name" value="GTPase_HflX_N"/>
</dbReference>
<keyword evidence="4 8" id="KW-0460">Magnesium</keyword>
<dbReference type="Gene3D" id="6.10.250.2860">
    <property type="match status" value="1"/>
</dbReference>
<dbReference type="SUPFAM" id="SSF52540">
    <property type="entry name" value="P-loop containing nucleoside triphosphate hydrolases"/>
    <property type="match status" value="1"/>
</dbReference>
<feature type="binding site" evidence="7">
    <location>
        <begin position="260"/>
        <end position="264"/>
    </location>
    <ligand>
        <name>GTP</name>
        <dbReference type="ChEBI" id="CHEBI:37565"/>
    </ligand>
</feature>
<dbReference type="GO" id="GO:0005525">
    <property type="term" value="F:GTP binding"/>
    <property type="evidence" value="ECO:0007669"/>
    <property type="project" value="UniProtKB-UniRule"/>
</dbReference>
<dbReference type="CDD" id="cd01878">
    <property type="entry name" value="HflX"/>
    <property type="match status" value="1"/>
</dbReference>
<evidence type="ECO:0000256" key="6">
    <source>
        <dbReference type="HAMAP-Rule" id="MF_00900"/>
    </source>
</evidence>
<dbReference type="NCBIfam" id="TIGR03156">
    <property type="entry name" value="GTP_HflX"/>
    <property type="match status" value="1"/>
</dbReference>
<dbReference type="Gene3D" id="3.40.50.11060">
    <property type="entry name" value="GTPase HflX, N-terminal domain"/>
    <property type="match status" value="1"/>
</dbReference>
<feature type="binding site" evidence="8">
    <location>
        <position position="242"/>
    </location>
    <ligand>
        <name>Mg(2+)</name>
        <dbReference type="ChEBI" id="CHEBI:18420"/>
    </ligand>
</feature>
<keyword evidence="3 6" id="KW-0547">Nucleotide-binding</keyword>
<feature type="binding site" evidence="7">
    <location>
        <begin position="370"/>
        <end position="372"/>
    </location>
    <ligand>
        <name>GTP</name>
        <dbReference type="ChEBI" id="CHEBI:37565"/>
    </ligand>
</feature>
<comment type="cofactor">
    <cofactor evidence="8">
        <name>Mg(2+)</name>
        <dbReference type="ChEBI" id="CHEBI:18420"/>
    </cofactor>
</comment>
<feature type="binding site" evidence="8">
    <location>
        <position position="262"/>
    </location>
    <ligand>
        <name>Mg(2+)</name>
        <dbReference type="ChEBI" id="CHEBI:18420"/>
    </ligand>
</feature>
<keyword evidence="2 8" id="KW-0479">Metal-binding</keyword>
<comment type="subcellular location">
    <subcellularLocation>
        <location evidence="6">Cytoplasm</location>
    </subcellularLocation>
    <text evidence="6">May associate with membranes.</text>
</comment>
<feature type="binding site" evidence="7">
    <location>
        <begin position="282"/>
        <end position="285"/>
    </location>
    <ligand>
        <name>GTP</name>
        <dbReference type="ChEBI" id="CHEBI:37565"/>
    </ligand>
</feature>
<evidence type="ECO:0000256" key="1">
    <source>
        <dbReference type="ARBA" id="ARBA00022490"/>
    </source>
</evidence>
<evidence type="ECO:0000313" key="11">
    <source>
        <dbReference type="EMBL" id="RXS95515.1"/>
    </source>
</evidence>
<dbReference type="Pfam" id="PF16360">
    <property type="entry name" value="GTP-bdg_M"/>
    <property type="match status" value="1"/>
</dbReference>
<feature type="region of interest" description="Disordered" evidence="9">
    <location>
        <begin position="173"/>
        <end position="192"/>
    </location>
</feature>
<comment type="function">
    <text evidence="6">GTPase that associates with the 50S ribosomal subunit and may have a role during protein synthesis or ribosome biogenesis.</text>
</comment>
<dbReference type="Proteomes" id="UP000290253">
    <property type="component" value="Unassembled WGS sequence"/>
</dbReference>
<dbReference type="Gene3D" id="3.40.50.300">
    <property type="entry name" value="P-loop containing nucleotide triphosphate hydrolases"/>
    <property type="match status" value="1"/>
</dbReference>
<keyword evidence="5 6" id="KW-0342">GTP-binding</keyword>
<feature type="binding site" evidence="7">
    <location>
        <begin position="348"/>
        <end position="351"/>
    </location>
    <ligand>
        <name>GTP</name>
        <dbReference type="ChEBI" id="CHEBI:37565"/>
    </ligand>
</feature>
<evidence type="ECO:0000256" key="2">
    <source>
        <dbReference type="ARBA" id="ARBA00022723"/>
    </source>
</evidence>
<evidence type="ECO:0000256" key="7">
    <source>
        <dbReference type="PIRSR" id="PIRSR006809-1"/>
    </source>
</evidence>
<sequence>MGTRRESAVLVSVEFGNRKGPQLRTASLARSAALLSESADDSGLDATATRSFDFEASIEEFRELVLSAGASILAEVVQRRPKPDPATLLGSGKIDEIHGIVASSHADVVLFDYDLTPTQLRNLEDLLPCRVVDRTQLILDIFARHARTREGQLQVELAQLEYMLPRLTGRGRSMSQLGGGIGTRGPGETQLETDRRRIQRRLLQLREELEGVRRVRAQQRQRREAVPVPAVALVGYTNAGKSTLFNTITRAGVLESSRMFATLDPKLKAIQLPSRRKVLLSDTVGFIRDLPHTLVTSFRATLEEVQKAEVLVHVRDCTSPMQEEHKAEVEKVLGELDVLSTPRIEVLNKIDLLPEKEREALLASGAVAVSGKTGLGVEALMARLDQALVADPIVEQRFQIPQSEGLVLAALGAGALIREREFDGNLVRMTVAGPASLIGRYRRFWKS</sequence>
<dbReference type="RefSeq" id="WP_129208712.1">
    <property type="nucleotide sequence ID" value="NZ_BMGU01000004.1"/>
</dbReference>
<dbReference type="GO" id="GO:0003924">
    <property type="term" value="F:GTPase activity"/>
    <property type="evidence" value="ECO:0007669"/>
    <property type="project" value="UniProtKB-UniRule"/>
</dbReference>
<reference evidence="11 12" key="1">
    <citation type="journal article" date="2016" name="Int. J. Syst. Evol. Microbiol.">
        <title>Acidipila dinghuensis sp. nov., an acidobacterium isolated from forest soil.</title>
        <authorList>
            <person name="Jiang Y.W."/>
            <person name="Wang J."/>
            <person name="Chen M.H."/>
            <person name="Lv Y.Y."/>
            <person name="Qiu L.H."/>
        </authorList>
    </citation>
    <scope>NUCLEOTIDE SEQUENCE [LARGE SCALE GENOMIC DNA]</scope>
    <source>
        <strain evidence="11 12">DHOF10</strain>
    </source>
</reference>
<proteinExistence type="inferred from homology"/>
<evidence type="ECO:0000256" key="8">
    <source>
        <dbReference type="PIRSR" id="PIRSR006809-2"/>
    </source>
</evidence>
<dbReference type="PANTHER" id="PTHR10229:SF0">
    <property type="entry name" value="GTP-BINDING PROTEIN 6-RELATED"/>
    <property type="match status" value="1"/>
</dbReference>
<dbReference type="InterPro" id="IPR032305">
    <property type="entry name" value="GTP-bd_M"/>
</dbReference>
<dbReference type="FunFam" id="3.40.50.11060:FF:000001">
    <property type="entry name" value="GTPase HflX"/>
    <property type="match status" value="1"/>
</dbReference>
<dbReference type="GO" id="GO:0005737">
    <property type="term" value="C:cytoplasm"/>
    <property type="evidence" value="ECO:0007669"/>
    <property type="project" value="UniProtKB-SubCell"/>
</dbReference>
<feature type="domain" description="Hflx-type G" evidence="10">
    <location>
        <begin position="229"/>
        <end position="392"/>
    </location>
</feature>
<dbReference type="Pfam" id="PF01926">
    <property type="entry name" value="MMR_HSR1"/>
    <property type="match status" value="1"/>
</dbReference>
<comment type="similarity">
    <text evidence="6">Belongs to the TRAFAC class OBG-HflX-like GTPase superfamily. HflX GTPase family.</text>
</comment>
<dbReference type="PIRSF" id="PIRSF006809">
    <property type="entry name" value="GTP-binding_hflX_prd"/>
    <property type="match status" value="1"/>
</dbReference>
<evidence type="ECO:0000259" key="10">
    <source>
        <dbReference type="PROSITE" id="PS51705"/>
    </source>
</evidence>
<dbReference type="InterPro" id="IPR030394">
    <property type="entry name" value="G_HFLX_dom"/>
</dbReference>
<keyword evidence="12" id="KW-1185">Reference proteome</keyword>
<dbReference type="GO" id="GO:0046872">
    <property type="term" value="F:metal ion binding"/>
    <property type="evidence" value="ECO:0007669"/>
    <property type="project" value="UniProtKB-KW"/>
</dbReference>
<dbReference type="PANTHER" id="PTHR10229">
    <property type="entry name" value="GTP-BINDING PROTEIN HFLX"/>
    <property type="match status" value="1"/>
</dbReference>
<evidence type="ECO:0000256" key="9">
    <source>
        <dbReference type="SAM" id="MobiDB-lite"/>
    </source>
</evidence>
<comment type="caution">
    <text evidence="11">The sequence shown here is derived from an EMBL/GenBank/DDBJ whole genome shotgun (WGS) entry which is preliminary data.</text>
</comment>
<dbReference type="AlphaFoldDB" id="A0A4Q1SEI4"/>
<dbReference type="OrthoDB" id="9812272at2"/>
<dbReference type="InterPro" id="IPR042108">
    <property type="entry name" value="GTPase_HflX_N_sf"/>
</dbReference>
<dbReference type="Pfam" id="PF13167">
    <property type="entry name" value="GTP-bdg_N"/>
    <property type="match status" value="1"/>
</dbReference>
<keyword evidence="1 6" id="KW-0963">Cytoplasm</keyword>
<dbReference type="InterPro" id="IPR016496">
    <property type="entry name" value="GTPase_HflX"/>
</dbReference>
<protein>
    <recommendedName>
        <fullName evidence="6">GTPase HflX</fullName>
    </recommendedName>
    <alternativeName>
        <fullName evidence="6">GTP-binding protein HflX</fullName>
    </alternativeName>
</protein>
<feature type="binding site" evidence="7">
    <location>
        <begin position="235"/>
        <end position="242"/>
    </location>
    <ligand>
        <name>GTP</name>
        <dbReference type="ChEBI" id="CHEBI:37565"/>
    </ligand>
</feature>
<dbReference type="PRINTS" id="PR00326">
    <property type="entry name" value="GTP1OBG"/>
</dbReference>
<evidence type="ECO:0000256" key="5">
    <source>
        <dbReference type="ARBA" id="ARBA00023134"/>
    </source>
</evidence>